<accession>A0A8S1QEP8</accession>
<reference evidence="2" key="1">
    <citation type="submission" date="2021-01" db="EMBL/GenBank/DDBJ databases">
        <authorList>
            <consortium name="Genoscope - CEA"/>
            <person name="William W."/>
        </authorList>
    </citation>
    <scope>NUCLEOTIDE SEQUENCE</scope>
</reference>
<sequence length="323" mass="38242">MTSCLQSVFKESPVFQHIKIIQTHHHIPNPYILQIQIICPRLSTIWMQFPWIGSNLPDQSSSETSQNSQFNDNESCCCFNCGKVNKKVRSLQKKFIAFHTQMSVLRKFRLLKRFQNAVYCIIYLIDKKRKSKKNQKQKKMYRFKTKINFDASPLMPPQQQQVQYEKHDDKQNQKNQQLQSIQAKIIDSKHKQRQSIRVYLQQKLNEKDHQQTLPKIHKITTNSFTTIQPLRFSKNEEPKSSRFSSQIKITPQTEFSPTSLHHHSPYFRNITSRNHIDSIIQTSFIKTPRTIIKSISSEQLIQKQQQHQFHSRKNTPSTFKGIF</sequence>
<organism evidence="2 3">
    <name type="scientific">Paramecium primaurelia</name>
    <dbReference type="NCBI Taxonomy" id="5886"/>
    <lineage>
        <taxon>Eukaryota</taxon>
        <taxon>Sar</taxon>
        <taxon>Alveolata</taxon>
        <taxon>Ciliophora</taxon>
        <taxon>Intramacronucleata</taxon>
        <taxon>Oligohymenophorea</taxon>
        <taxon>Peniculida</taxon>
        <taxon>Parameciidae</taxon>
        <taxon>Paramecium</taxon>
    </lineage>
</organism>
<evidence type="ECO:0000256" key="1">
    <source>
        <dbReference type="SAM" id="MobiDB-lite"/>
    </source>
</evidence>
<dbReference type="Proteomes" id="UP000688137">
    <property type="component" value="Unassembled WGS sequence"/>
</dbReference>
<feature type="region of interest" description="Disordered" evidence="1">
    <location>
        <begin position="151"/>
        <end position="178"/>
    </location>
</feature>
<keyword evidence="3" id="KW-1185">Reference proteome</keyword>
<evidence type="ECO:0000313" key="2">
    <source>
        <dbReference type="EMBL" id="CAD8114318.1"/>
    </source>
</evidence>
<dbReference type="AlphaFoldDB" id="A0A8S1QEP8"/>
<evidence type="ECO:0000313" key="3">
    <source>
        <dbReference type="Proteomes" id="UP000688137"/>
    </source>
</evidence>
<comment type="caution">
    <text evidence="2">The sequence shown here is derived from an EMBL/GenBank/DDBJ whole genome shotgun (WGS) entry which is preliminary data.</text>
</comment>
<proteinExistence type="predicted"/>
<protein>
    <submittedName>
        <fullName evidence="2">Uncharacterized protein</fullName>
    </submittedName>
</protein>
<dbReference type="OMA" id="AVYCIIY"/>
<dbReference type="EMBL" id="CAJJDM010000164">
    <property type="protein sequence ID" value="CAD8114318.1"/>
    <property type="molecule type" value="Genomic_DNA"/>
</dbReference>
<gene>
    <name evidence="2" type="ORF">PPRIM_AZ9-3.1.T1590055</name>
</gene>
<name>A0A8S1QEP8_PARPR</name>